<proteinExistence type="inferred from homology"/>
<keyword evidence="9" id="KW-1185">Reference proteome</keyword>
<dbReference type="GO" id="GO:0005730">
    <property type="term" value="C:nucleolus"/>
    <property type="evidence" value="ECO:0007669"/>
    <property type="project" value="TreeGrafter"/>
</dbReference>
<feature type="domain" description="PAP-associated" evidence="6">
    <location>
        <begin position="703"/>
        <end position="758"/>
    </location>
</feature>
<dbReference type="GO" id="GO:0046872">
    <property type="term" value="F:metal ion binding"/>
    <property type="evidence" value="ECO:0007669"/>
    <property type="project" value="UniProtKB-KW"/>
</dbReference>
<sequence length="850" mass="96513">MKVGLINPLGIFLRARLFFSGSHGCQAHISSCHPTRLLTLFRGQLISATLSRRLKQQQQLGVLAPLTSFNRQIWHSNLAALQRCIAGIRRCSIIMSYNSRHPPRGGGGGGHQQPPRDFRDRDRGYRDNRDSRDNYNNRARFTPSRHISSNSRPRYQNNRHDSYSDRDRPYELRSSVYSSSAQEPPPPPPSYNPPPPPPPPPAIDRYQMPQSEFTFRVDKPAGLQEADSYRPDQNGGRRQHWDRSNRGSRNGRRGGRFETKKPWRPFVAAERELLSTDHNVGEAEAFFDENAGQTFRALDELSDSDEAEMEISGGEDDDSTEPSHKRARLSADKSATEQSVPKWCNPDPYTALPTETSTTGKKKDVVQMIRKARIQSQEIRKSLSKDDVADFIALDFDSSDDASDIEIVDDSAPEPAPDVAVPRNDDISRRVNVPSLDLDLALGSRKRTHDDRIKAPHVMLKKGVRPAPRGGEITDEWRSVPHLTATPWIRGDHSQASNPLVWLHKEIVDFHDYIKPRDFEERLRADLVQEMKDFVKEMYKDADIYAFGSFPSGLYLPTGDMDLVLLSDKFRNRGVPMYATTSALFRFRDRLNQHQIPYQGDVELITKARVPLVKYVDRKTGLKVDVSFENSSGLEAIKTFLEWKHRYPGMPALVTLIKHFLMMRGLNEPANGGIGGFSVICLVVSMLQMSPEVQSGSLNTTHHLGELLIRFFDLYGNKFDYDKLAIRLFPPGYVNKAAIRELTYRQFNRISIIDPNNKWNDIAGGSSNTATIVQAFAGAHNQLLQRMRQIAEEPKHESILEVILGGNYTSFQEQRDYLESLFERNDIVPQYEEAAQSRGRGGHGRKRGRR</sequence>
<feature type="region of interest" description="Disordered" evidence="5">
    <location>
        <begin position="284"/>
        <end position="362"/>
    </location>
</feature>
<dbReference type="EMBL" id="MU865374">
    <property type="protein sequence ID" value="KAK4225122.1"/>
    <property type="molecule type" value="Genomic_DNA"/>
</dbReference>
<dbReference type="InterPro" id="IPR054708">
    <property type="entry name" value="MTPAP-like_central"/>
</dbReference>
<dbReference type="GO" id="GO:0010605">
    <property type="term" value="P:negative regulation of macromolecule metabolic process"/>
    <property type="evidence" value="ECO:0007669"/>
    <property type="project" value="UniProtKB-ARBA"/>
</dbReference>
<feature type="compositionally biased region" description="Pro residues" evidence="5">
    <location>
        <begin position="183"/>
        <end position="202"/>
    </location>
</feature>
<dbReference type="Pfam" id="PF03828">
    <property type="entry name" value="PAP_assoc"/>
    <property type="match status" value="1"/>
</dbReference>
<dbReference type="PANTHER" id="PTHR23092:SF15">
    <property type="entry name" value="INACTIVE NON-CANONICAL POLY(A) RNA POLYMERASE PROTEIN TRF4-2-RELATED"/>
    <property type="match status" value="1"/>
</dbReference>
<feature type="compositionally biased region" description="Basic and acidic residues" evidence="5">
    <location>
        <begin position="158"/>
        <end position="171"/>
    </location>
</feature>
<dbReference type="CDD" id="cd05402">
    <property type="entry name" value="NT_PAP_TUTase"/>
    <property type="match status" value="1"/>
</dbReference>
<dbReference type="GO" id="GO:0031123">
    <property type="term" value="P:RNA 3'-end processing"/>
    <property type="evidence" value="ECO:0007669"/>
    <property type="project" value="TreeGrafter"/>
</dbReference>
<gene>
    <name evidence="8" type="ORF">QBC38DRAFT_483715</name>
</gene>
<reference evidence="8" key="2">
    <citation type="submission" date="2023-05" db="EMBL/GenBank/DDBJ databases">
        <authorList>
            <consortium name="Lawrence Berkeley National Laboratory"/>
            <person name="Steindorff A."/>
            <person name="Hensen N."/>
            <person name="Bonometti L."/>
            <person name="Westerberg I."/>
            <person name="Brannstrom I.O."/>
            <person name="Guillou S."/>
            <person name="Cros-Aarteil S."/>
            <person name="Calhoun S."/>
            <person name="Haridas S."/>
            <person name="Kuo A."/>
            <person name="Mondo S."/>
            <person name="Pangilinan J."/>
            <person name="Riley R."/>
            <person name="Labutti K."/>
            <person name="Andreopoulos B."/>
            <person name="Lipzen A."/>
            <person name="Chen C."/>
            <person name="Yanf M."/>
            <person name="Daum C."/>
            <person name="Ng V."/>
            <person name="Clum A."/>
            <person name="Ohm R."/>
            <person name="Martin F."/>
            <person name="Silar P."/>
            <person name="Natvig D."/>
            <person name="Lalanne C."/>
            <person name="Gautier V."/>
            <person name="Ament-Velasquez S.L."/>
            <person name="Kruys A."/>
            <person name="Hutchinson M.I."/>
            <person name="Powell A.J."/>
            <person name="Barry K."/>
            <person name="Miller A.N."/>
            <person name="Grigoriev I.V."/>
            <person name="Debuchy R."/>
            <person name="Gladieux P."/>
            <person name="Thoren M.H."/>
            <person name="Johannesson H."/>
        </authorList>
    </citation>
    <scope>NUCLEOTIDE SEQUENCE</scope>
    <source>
        <strain evidence="8">CBS 990.96</strain>
    </source>
</reference>
<dbReference type="Gene3D" id="3.30.460.10">
    <property type="entry name" value="Beta Polymerase, domain 2"/>
    <property type="match status" value="1"/>
</dbReference>
<dbReference type="Proteomes" id="UP001301958">
    <property type="component" value="Unassembled WGS sequence"/>
</dbReference>
<reference evidence="8" key="1">
    <citation type="journal article" date="2023" name="Mol. Phylogenet. Evol.">
        <title>Genome-scale phylogeny and comparative genomics of the fungal order Sordariales.</title>
        <authorList>
            <person name="Hensen N."/>
            <person name="Bonometti L."/>
            <person name="Westerberg I."/>
            <person name="Brannstrom I.O."/>
            <person name="Guillou S."/>
            <person name="Cros-Aarteil S."/>
            <person name="Calhoun S."/>
            <person name="Haridas S."/>
            <person name="Kuo A."/>
            <person name="Mondo S."/>
            <person name="Pangilinan J."/>
            <person name="Riley R."/>
            <person name="LaButti K."/>
            <person name="Andreopoulos B."/>
            <person name="Lipzen A."/>
            <person name="Chen C."/>
            <person name="Yan M."/>
            <person name="Daum C."/>
            <person name="Ng V."/>
            <person name="Clum A."/>
            <person name="Steindorff A."/>
            <person name="Ohm R.A."/>
            <person name="Martin F."/>
            <person name="Silar P."/>
            <person name="Natvig D.O."/>
            <person name="Lalanne C."/>
            <person name="Gautier V."/>
            <person name="Ament-Velasquez S.L."/>
            <person name="Kruys A."/>
            <person name="Hutchinson M.I."/>
            <person name="Powell A.J."/>
            <person name="Barry K."/>
            <person name="Miller A.N."/>
            <person name="Grigoriev I.V."/>
            <person name="Debuchy R."/>
            <person name="Gladieux P."/>
            <person name="Hiltunen Thoren M."/>
            <person name="Johannesson H."/>
        </authorList>
    </citation>
    <scope>NUCLEOTIDE SEQUENCE</scope>
    <source>
        <strain evidence="8">CBS 990.96</strain>
    </source>
</reference>
<feature type="region of interest" description="Disordered" evidence="5">
    <location>
        <begin position="99"/>
        <end position="263"/>
    </location>
</feature>
<dbReference type="GO" id="GO:0031499">
    <property type="term" value="C:TRAMP complex"/>
    <property type="evidence" value="ECO:0007669"/>
    <property type="project" value="TreeGrafter"/>
</dbReference>
<evidence type="ECO:0000256" key="3">
    <source>
        <dbReference type="ARBA" id="ARBA00022723"/>
    </source>
</evidence>
<dbReference type="Pfam" id="PF22600">
    <property type="entry name" value="MTPAP-like_central"/>
    <property type="match status" value="1"/>
</dbReference>
<evidence type="ECO:0000259" key="6">
    <source>
        <dbReference type="Pfam" id="PF03828"/>
    </source>
</evidence>
<feature type="compositionally biased region" description="Polar residues" evidence="5">
    <location>
        <begin position="145"/>
        <end position="156"/>
    </location>
</feature>
<keyword evidence="3" id="KW-0479">Metal-binding</keyword>
<evidence type="ECO:0000256" key="1">
    <source>
        <dbReference type="ARBA" id="ARBA00008593"/>
    </source>
</evidence>
<dbReference type="InterPro" id="IPR043519">
    <property type="entry name" value="NT_sf"/>
</dbReference>
<keyword evidence="4" id="KW-0460">Magnesium</keyword>
<dbReference type="PANTHER" id="PTHR23092">
    <property type="entry name" value="POLY(A) RNA POLYMERASE"/>
    <property type="match status" value="1"/>
</dbReference>
<evidence type="ECO:0000256" key="2">
    <source>
        <dbReference type="ARBA" id="ARBA00012388"/>
    </source>
</evidence>
<evidence type="ECO:0000313" key="8">
    <source>
        <dbReference type="EMBL" id="KAK4225122.1"/>
    </source>
</evidence>
<feature type="domain" description="Poly(A) RNA polymerase mitochondrial-like central palm" evidence="7">
    <location>
        <begin position="503"/>
        <end position="636"/>
    </location>
</feature>
<evidence type="ECO:0000256" key="4">
    <source>
        <dbReference type="ARBA" id="ARBA00022842"/>
    </source>
</evidence>
<dbReference type="GO" id="GO:0003729">
    <property type="term" value="F:mRNA binding"/>
    <property type="evidence" value="ECO:0007669"/>
    <property type="project" value="TreeGrafter"/>
</dbReference>
<comment type="caution">
    <text evidence="8">The sequence shown here is derived from an EMBL/GenBank/DDBJ whole genome shotgun (WGS) entry which is preliminary data.</text>
</comment>
<dbReference type="InterPro" id="IPR002058">
    <property type="entry name" value="PAP_assoc"/>
</dbReference>
<comment type="similarity">
    <text evidence="1">Belongs to the DNA polymerase type-B-like family.</text>
</comment>
<dbReference type="AlphaFoldDB" id="A0AAN7GUH5"/>
<dbReference type="InterPro" id="IPR045862">
    <property type="entry name" value="Trf4-like"/>
</dbReference>
<evidence type="ECO:0000256" key="5">
    <source>
        <dbReference type="SAM" id="MobiDB-lite"/>
    </source>
</evidence>
<feature type="compositionally biased region" description="Basic and acidic residues" evidence="5">
    <location>
        <begin position="321"/>
        <end position="335"/>
    </location>
</feature>
<name>A0AAN7GUH5_9PEZI</name>
<dbReference type="SUPFAM" id="SSF81301">
    <property type="entry name" value="Nucleotidyltransferase"/>
    <property type="match status" value="1"/>
</dbReference>
<organism evidence="8 9">
    <name type="scientific">Podospora fimiseda</name>
    <dbReference type="NCBI Taxonomy" id="252190"/>
    <lineage>
        <taxon>Eukaryota</taxon>
        <taxon>Fungi</taxon>
        <taxon>Dikarya</taxon>
        <taxon>Ascomycota</taxon>
        <taxon>Pezizomycotina</taxon>
        <taxon>Sordariomycetes</taxon>
        <taxon>Sordariomycetidae</taxon>
        <taxon>Sordariales</taxon>
        <taxon>Podosporaceae</taxon>
        <taxon>Podospora</taxon>
    </lineage>
</organism>
<dbReference type="EC" id="2.7.7.19" evidence="2"/>
<dbReference type="GO" id="GO:1990817">
    <property type="term" value="F:poly(A) RNA polymerase activity"/>
    <property type="evidence" value="ECO:0007669"/>
    <property type="project" value="UniProtKB-EC"/>
</dbReference>
<dbReference type="GO" id="GO:0043634">
    <property type="term" value="P:polyadenylation-dependent ncRNA catabolic process"/>
    <property type="evidence" value="ECO:0007669"/>
    <property type="project" value="TreeGrafter"/>
</dbReference>
<protein>
    <recommendedName>
        <fullName evidence="2">polynucleotide adenylyltransferase</fullName>
        <ecNumber evidence="2">2.7.7.19</ecNumber>
    </recommendedName>
</protein>
<evidence type="ECO:0000259" key="7">
    <source>
        <dbReference type="Pfam" id="PF22600"/>
    </source>
</evidence>
<accession>A0AAN7GUH5</accession>
<feature type="compositionally biased region" description="Basic and acidic residues" evidence="5">
    <location>
        <begin position="114"/>
        <end position="135"/>
    </location>
</feature>
<dbReference type="Gene3D" id="1.10.1410.10">
    <property type="match status" value="1"/>
</dbReference>
<dbReference type="SUPFAM" id="SSF81631">
    <property type="entry name" value="PAP/OAS1 substrate-binding domain"/>
    <property type="match status" value="1"/>
</dbReference>
<feature type="compositionally biased region" description="Acidic residues" evidence="5">
    <location>
        <begin position="300"/>
        <end position="320"/>
    </location>
</feature>
<evidence type="ECO:0000313" key="9">
    <source>
        <dbReference type="Proteomes" id="UP001301958"/>
    </source>
</evidence>